<dbReference type="PANTHER" id="PTHR31849:SF1">
    <property type="entry name" value="CYSTEINE-RICH DPF MOTIF DOMAIN-CONTAINING PROTEIN 1"/>
    <property type="match status" value="1"/>
</dbReference>
<sequence>MKRMGIDRRTEERINEVKERDEQIPLVPFTCCVCGMKEKCRYGNIKVTGRTHSYRYKEEVYYMMDPFRDRGKADESRLSASSTSSNSTTVGRRHSDSNRTLNILDFFVIGALCTICGQAVCIDEVLHFETARAARQRREAERNNVNVPRIEDDS</sequence>
<feature type="compositionally biased region" description="Low complexity" evidence="3">
    <location>
        <begin position="78"/>
        <end position="89"/>
    </location>
</feature>
<comment type="similarity">
    <text evidence="1">Belongs to the CDPF1 family.</text>
</comment>
<dbReference type="Proteomes" id="UP000036681">
    <property type="component" value="Unplaced"/>
</dbReference>
<dbReference type="InterPro" id="IPR042426">
    <property type="entry name" value="CDPF1"/>
</dbReference>
<accession>A0A9J2PMR0</accession>
<reference evidence="6" key="1">
    <citation type="submission" date="2023-03" db="UniProtKB">
        <authorList>
            <consortium name="WormBaseParasite"/>
        </authorList>
    </citation>
    <scope>IDENTIFICATION</scope>
</reference>
<feature type="region of interest" description="Disordered" evidence="3">
    <location>
        <begin position="73"/>
        <end position="95"/>
    </location>
</feature>
<evidence type="ECO:0000256" key="1">
    <source>
        <dbReference type="ARBA" id="ARBA00007917"/>
    </source>
</evidence>
<feature type="domain" description="Cysteine-rich DPF motif" evidence="4">
    <location>
        <begin position="29"/>
        <end position="124"/>
    </location>
</feature>
<dbReference type="Pfam" id="PF10170">
    <property type="entry name" value="C6_DPF"/>
    <property type="match status" value="1"/>
</dbReference>
<evidence type="ECO:0000256" key="2">
    <source>
        <dbReference type="ARBA" id="ARBA00014801"/>
    </source>
</evidence>
<organism evidence="5 6">
    <name type="scientific">Ascaris lumbricoides</name>
    <name type="common">Giant roundworm</name>
    <dbReference type="NCBI Taxonomy" id="6252"/>
    <lineage>
        <taxon>Eukaryota</taxon>
        <taxon>Metazoa</taxon>
        <taxon>Ecdysozoa</taxon>
        <taxon>Nematoda</taxon>
        <taxon>Chromadorea</taxon>
        <taxon>Rhabditida</taxon>
        <taxon>Spirurina</taxon>
        <taxon>Ascaridomorpha</taxon>
        <taxon>Ascaridoidea</taxon>
        <taxon>Ascarididae</taxon>
        <taxon>Ascaris</taxon>
    </lineage>
</organism>
<dbReference type="AlphaFoldDB" id="A0A9J2PMR0"/>
<protein>
    <recommendedName>
        <fullName evidence="2">Cysteine-rich DPF motif domain-containing protein 1</fullName>
    </recommendedName>
</protein>
<dbReference type="WBParaSite" id="ALUE_0001060901-mRNA-1">
    <property type="protein sequence ID" value="ALUE_0001060901-mRNA-1"/>
    <property type="gene ID" value="ALUE_0001060901"/>
</dbReference>
<evidence type="ECO:0000313" key="5">
    <source>
        <dbReference type="Proteomes" id="UP000036681"/>
    </source>
</evidence>
<evidence type="ECO:0000259" key="4">
    <source>
        <dbReference type="Pfam" id="PF10170"/>
    </source>
</evidence>
<evidence type="ECO:0000313" key="6">
    <source>
        <dbReference type="WBParaSite" id="ALUE_0001060901-mRNA-1"/>
    </source>
</evidence>
<name>A0A9J2PMR0_ASCLU</name>
<proteinExistence type="inferred from homology"/>
<evidence type="ECO:0000256" key="3">
    <source>
        <dbReference type="SAM" id="MobiDB-lite"/>
    </source>
</evidence>
<dbReference type="InterPro" id="IPR018785">
    <property type="entry name" value="CDPF1_dom"/>
</dbReference>
<dbReference type="PANTHER" id="PTHR31849">
    <property type="entry name" value="CYSTEINE-RICH PDF MOTIF DOMAIN-CONTAINING PROTEIN 1"/>
    <property type="match status" value="1"/>
</dbReference>
<keyword evidence="5" id="KW-1185">Reference proteome</keyword>